<dbReference type="GO" id="GO:0016491">
    <property type="term" value="F:oxidoreductase activity"/>
    <property type="evidence" value="ECO:0007669"/>
    <property type="project" value="InterPro"/>
</dbReference>
<reference evidence="2 3" key="1">
    <citation type="submission" date="2009-01" db="EMBL/GenBank/DDBJ databases">
        <title>Complete sequence of Geobacter sp. FRC-32.</title>
        <authorList>
            <consortium name="US DOE Joint Genome Institute"/>
            <person name="Lucas S."/>
            <person name="Copeland A."/>
            <person name="Lapidus A."/>
            <person name="Glavina del Rio T."/>
            <person name="Dalin E."/>
            <person name="Tice H."/>
            <person name="Bruce D."/>
            <person name="Goodwin L."/>
            <person name="Pitluck S."/>
            <person name="Saunders E."/>
            <person name="Brettin T."/>
            <person name="Detter J.C."/>
            <person name="Han C."/>
            <person name="Larimer F."/>
            <person name="Land M."/>
            <person name="Hauser L."/>
            <person name="Kyrpides N."/>
            <person name="Ovchinnikova G."/>
            <person name="Kostka J."/>
            <person name="Richardson P."/>
        </authorList>
    </citation>
    <scope>NUCLEOTIDE SEQUENCE [LARGE SCALE GENOMIC DNA]</scope>
    <source>
        <strain evidence="3">DSM 22248 / JCM 15807 / FRC-32</strain>
    </source>
</reference>
<dbReference type="Pfam" id="PF00148">
    <property type="entry name" value="Oxidored_nitro"/>
    <property type="match status" value="1"/>
</dbReference>
<evidence type="ECO:0000313" key="3">
    <source>
        <dbReference type="Proteomes" id="UP000007721"/>
    </source>
</evidence>
<organism evidence="2 3">
    <name type="scientific">Geotalea daltonii (strain DSM 22248 / JCM 15807 / FRC-32)</name>
    <name type="common">Geobacter daltonii</name>
    <dbReference type="NCBI Taxonomy" id="316067"/>
    <lineage>
        <taxon>Bacteria</taxon>
        <taxon>Pseudomonadati</taxon>
        <taxon>Thermodesulfobacteriota</taxon>
        <taxon>Desulfuromonadia</taxon>
        <taxon>Geobacterales</taxon>
        <taxon>Geobacteraceae</taxon>
        <taxon>Geotalea</taxon>
    </lineage>
</organism>
<dbReference type="PANTHER" id="PTHR42956">
    <property type="entry name" value="NITROGENASE IRON-MOLYBDENUM COFACTOR BIOSYNTHESIS PROTEIN NIFE"/>
    <property type="match status" value="1"/>
</dbReference>
<feature type="domain" description="Nitrogenase/oxidoreductase component 1" evidence="1">
    <location>
        <begin position="21"/>
        <end position="433"/>
    </location>
</feature>
<dbReference type="KEGG" id="geo:Geob_2461"/>
<evidence type="ECO:0000259" key="1">
    <source>
        <dbReference type="Pfam" id="PF00148"/>
    </source>
</evidence>
<name>B9M034_GEODF</name>
<evidence type="ECO:0000313" key="2">
    <source>
        <dbReference type="EMBL" id="ACM20814.1"/>
    </source>
</evidence>
<proteinExistence type="predicted"/>
<dbReference type="HOGENOM" id="CLU_025876_4_0_7"/>
<accession>B9M034</accession>
<dbReference type="Gene3D" id="3.40.50.1980">
    <property type="entry name" value="Nitrogenase molybdenum iron protein domain"/>
    <property type="match status" value="3"/>
</dbReference>
<dbReference type="STRING" id="316067.Geob_2461"/>
<keyword evidence="3" id="KW-1185">Reference proteome</keyword>
<dbReference type="PANTHER" id="PTHR42956:SF1">
    <property type="entry name" value="NITROGENASE IRON-MOLYBDENUM COFACTOR BIOSYNTHESIS PROTEIN NIFE"/>
    <property type="match status" value="1"/>
</dbReference>
<dbReference type="RefSeq" id="WP_012647543.1">
    <property type="nucleotide sequence ID" value="NC_011979.1"/>
</dbReference>
<protein>
    <submittedName>
        <fullName evidence="2">Nitrogenase vanadium-iron cofactor biosynthesis protein VnfN-related oxidoreductase subunit</fullName>
    </submittedName>
</protein>
<dbReference type="InterPro" id="IPR049939">
    <property type="entry name" value="NifE-like"/>
</dbReference>
<dbReference type="Proteomes" id="UP000007721">
    <property type="component" value="Chromosome"/>
</dbReference>
<dbReference type="EMBL" id="CP001390">
    <property type="protein sequence ID" value="ACM20814.1"/>
    <property type="molecule type" value="Genomic_DNA"/>
</dbReference>
<dbReference type="InterPro" id="IPR000510">
    <property type="entry name" value="Nase/OxRdtase_comp1"/>
</dbReference>
<dbReference type="OrthoDB" id="8135695at2"/>
<dbReference type="AlphaFoldDB" id="B9M034"/>
<gene>
    <name evidence="2" type="ordered locus">Geob_2461</name>
</gene>
<dbReference type="eggNOG" id="COG2710">
    <property type="taxonomic scope" value="Bacteria"/>
</dbReference>
<sequence>MSQAKVVELYPDIAEAPRYSCALGGAYVTALAVTHAAPILHSGAGCGLGQQFGQNYAGGMNAAGRHGNTSTPCSCLVEEHVVFGGEEKLRDLIASTLKVVKADLFAVISGCVPSLIGDDVAAVVKEFKGQTNIIHVQTAGFLGNSYLGYEHFFEAVVDQLLAPLPKQKKLVNIFGIVPSQHIQWKGHLRVLKALLGKIGVEANIIFTEKDGLAALKKIPAAELNLVFSPWLGLKVVEKLKEKFETPYEVIPFVPVGPQDTTSFLRQIGELLHIPKKTIEAVVKPEEWDAYNTAEYFGDLLVVGLPNAYFGVIADSGTAIGLTRYGTNEIGLLPELVIVSDNPPEDSRENITRLLTEGLASSIKPKVIFETDSHKIKLILQKHTLQLLLGSSLEKHLPKGDAGFLSVSFPTFDRIVLDRSYAGYRGGLNFIEDVGAQFCGPL</sequence>
<dbReference type="SUPFAM" id="SSF53807">
    <property type="entry name" value="Helical backbone' metal receptor"/>
    <property type="match status" value="1"/>
</dbReference>